<dbReference type="Proteomes" id="UP001482231">
    <property type="component" value="Unassembled WGS sequence"/>
</dbReference>
<dbReference type="RefSeq" id="WP_347308112.1">
    <property type="nucleotide sequence ID" value="NZ_JBAJEX010000004.1"/>
</dbReference>
<dbReference type="EMBL" id="JBAJEX010000004">
    <property type="protein sequence ID" value="MEO1767003.1"/>
    <property type="molecule type" value="Genomic_DNA"/>
</dbReference>
<evidence type="ECO:0000313" key="3">
    <source>
        <dbReference type="Proteomes" id="UP001482231"/>
    </source>
</evidence>
<keyword evidence="1" id="KW-0812">Transmembrane</keyword>
<dbReference type="InterPro" id="IPR021344">
    <property type="entry name" value="DUF2970"/>
</dbReference>
<dbReference type="Pfam" id="PF11174">
    <property type="entry name" value="DUF2970"/>
    <property type="match status" value="1"/>
</dbReference>
<accession>A0ABV0EEA2</accession>
<reference evidence="2 3" key="1">
    <citation type="submission" date="2024-02" db="EMBL/GenBank/DDBJ databases">
        <title>New thermophilic sulfur-oxidizing bacteria from a hot springs of the Uzon caldera (Kamchatka, Russia).</title>
        <authorList>
            <person name="Dukat A.M."/>
            <person name="Elcheninov A.G."/>
            <person name="Frolov E.N."/>
        </authorList>
    </citation>
    <scope>NUCLEOTIDE SEQUENCE [LARGE SCALE GENOMIC DNA]</scope>
    <source>
        <strain evidence="2 3">AK1</strain>
    </source>
</reference>
<keyword evidence="1" id="KW-0472">Membrane</keyword>
<comment type="caution">
    <text evidence="2">The sequence shown here is derived from an EMBL/GenBank/DDBJ whole genome shotgun (WGS) entry which is preliminary data.</text>
</comment>
<keyword evidence="3" id="KW-1185">Reference proteome</keyword>
<sequence>MNGRDKRGWLAAATAVFWSFFGVRRRHDYESDAAKLTPGQVIAMGLVAAALFIAALLGVVWLVTHLAAG</sequence>
<evidence type="ECO:0000256" key="1">
    <source>
        <dbReference type="SAM" id="Phobius"/>
    </source>
</evidence>
<gene>
    <name evidence="2" type="ORF">V6E02_07250</name>
</gene>
<protein>
    <submittedName>
        <fullName evidence="2">DUF2970 domain-containing protein</fullName>
    </submittedName>
</protein>
<feature type="transmembrane region" description="Helical" evidence="1">
    <location>
        <begin position="41"/>
        <end position="63"/>
    </location>
</feature>
<keyword evidence="1" id="KW-1133">Transmembrane helix</keyword>
<proteinExistence type="predicted"/>
<organism evidence="2 3">
    <name type="scientific">Thiobacter aerophilum</name>
    <dbReference type="NCBI Taxonomy" id="3121275"/>
    <lineage>
        <taxon>Bacteria</taxon>
        <taxon>Pseudomonadati</taxon>
        <taxon>Pseudomonadota</taxon>
        <taxon>Betaproteobacteria</taxon>
        <taxon>Burkholderiales</taxon>
        <taxon>Thiobacteraceae</taxon>
        <taxon>Thiobacter</taxon>
    </lineage>
</organism>
<evidence type="ECO:0000313" key="2">
    <source>
        <dbReference type="EMBL" id="MEO1767003.1"/>
    </source>
</evidence>
<name>A0ABV0EEA2_9BURK</name>